<dbReference type="EMBL" id="JBHRTG010000019">
    <property type="protein sequence ID" value="MFC3165265.1"/>
    <property type="molecule type" value="Genomic_DNA"/>
</dbReference>
<evidence type="ECO:0000313" key="2">
    <source>
        <dbReference type="EMBL" id="MFC3165265.1"/>
    </source>
</evidence>
<name>A0ABV7I3U0_9HYPH</name>
<feature type="region of interest" description="Disordered" evidence="1">
    <location>
        <begin position="79"/>
        <end position="103"/>
    </location>
</feature>
<protein>
    <recommendedName>
        <fullName evidence="4">Helix-turn-helix protein</fullName>
    </recommendedName>
</protein>
<dbReference type="Gene3D" id="1.10.260.40">
    <property type="entry name" value="lambda repressor-like DNA-binding domains"/>
    <property type="match status" value="1"/>
</dbReference>
<keyword evidence="3" id="KW-1185">Reference proteome</keyword>
<dbReference type="Proteomes" id="UP001595647">
    <property type="component" value="Unassembled WGS sequence"/>
</dbReference>
<organism evidence="2 3">
    <name type="scientific">Ciceribacter thiooxidans</name>
    <dbReference type="NCBI Taxonomy" id="1969821"/>
    <lineage>
        <taxon>Bacteria</taxon>
        <taxon>Pseudomonadati</taxon>
        <taxon>Pseudomonadota</taxon>
        <taxon>Alphaproteobacteria</taxon>
        <taxon>Hyphomicrobiales</taxon>
        <taxon>Rhizobiaceae</taxon>
        <taxon>Ciceribacter</taxon>
    </lineage>
</organism>
<comment type="caution">
    <text evidence="2">The sequence shown here is derived from an EMBL/GenBank/DDBJ whole genome shotgun (WGS) entry which is preliminary data.</text>
</comment>
<evidence type="ECO:0008006" key="4">
    <source>
        <dbReference type="Google" id="ProtNLM"/>
    </source>
</evidence>
<evidence type="ECO:0000313" key="3">
    <source>
        <dbReference type="Proteomes" id="UP001595647"/>
    </source>
</evidence>
<dbReference type="InterPro" id="IPR010982">
    <property type="entry name" value="Lambda_DNA-bd_dom_sf"/>
</dbReference>
<gene>
    <name evidence="2" type="ORF">ACFOHV_18430</name>
</gene>
<proteinExistence type="predicted"/>
<evidence type="ECO:0000256" key="1">
    <source>
        <dbReference type="SAM" id="MobiDB-lite"/>
    </source>
</evidence>
<dbReference type="RefSeq" id="WP_244658617.1">
    <property type="nucleotide sequence ID" value="NZ_CP059896.1"/>
</dbReference>
<accession>A0ABV7I3U0</accession>
<reference evidence="3" key="1">
    <citation type="journal article" date="2019" name="Int. J. Syst. Evol. Microbiol.">
        <title>The Global Catalogue of Microorganisms (GCM) 10K type strain sequencing project: providing services to taxonomists for standard genome sequencing and annotation.</title>
        <authorList>
            <consortium name="The Broad Institute Genomics Platform"/>
            <consortium name="The Broad Institute Genome Sequencing Center for Infectious Disease"/>
            <person name="Wu L."/>
            <person name="Ma J."/>
        </authorList>
    </citation>
    <scope>NUCLEOTIDE SEQUENCE [LARGE SCALE GENOMIC DNA]</scope>
    <source>
        <strain evidence="3">KCTC 52231</strain>
    </source>
</reference>
<sequence length="103" mass="10549">MMMNTISPAQVRAARALLGISVDELSAESGVSAFVILQCETPVAGKAVDAGALTALHGALQRLGATFLADGDCTIGGDGVRLTKREPGDEGIPPERLNATNDD</sequence>